<accession>W8ESK2</accession>
<protein>
    <submittedName>
        <fullName evidence="2">Uncharacterized protein</fullName>
    </submittedName>
</protein>
<dbReference type="AlphaFoldDB" id="W8ESK2"/>
<dbReference type="PATRIC" id="fig|1227739.3.peg.197"/>
<evidence type="ECO:0000256" key="1">
    <source>
        <dbReference type="SAM" id="MobiDB-lite"/>
    </source>
</evidence>
<feature type="region of interest" description="Disordered" evidence="1">
    <location>
        <begin position="24"/>
        <end position="68"/>
    </location>
</feature>
<proteinExistence type="predicted"/>
<dbReference type="Proteomes" id="UP000019423">
    <property type="component" value="Plasmid pHsw1"/>
</dbReference>
<name>W8ESK2_9BACT</name>
<geneLocation type="plasmid" evidence="2 3">
    <name>pHsw1</name>
</geneLocation>
<evidence type="ECO:0000313" key="3">
    <source>
        <dbReference type="Proteomes" id="UP000019423"/>
    </source>
</evidence>
<feature type="compositionally biased region" description="Basic and acidic residues" evidence="1">
    <location>
        <begin position="25"/>
        <end position="38"/>
    </location>
</feature>
<organism evidence="2 3">
    <name type="scientific">Hymenobacter swuensis DY53</name>
    <dbReference type="NCBI Taxonomy" id="1227739"/>
    <lineage>
        <taxon>Bacteria</taxon>
        <taxon>Pseudomonadati</taxon>
        <taxon>Bacteroidota</taxon>
        <taxon>Cytophagia</taxon>
        <taxon>Cytophagales</taxon>
        <taxon>Hymenobacteraceae</taxon>
        <taxon>Hymenobacter</taxon>
    </lineage>
</organism>
<keyword evidence="2" id="KW-0614">Plasmid</keyword>
<dbReference type="KEGG" id="hsw:Hsw_PA0170"/>
<sequence>MPRTDKLSENGIDLPFPTRQILFHDQTEATDGHRRQQREGWPAGPDDVPLARTAALTRPPAAPGASLS</sequence>
<dbReference type="eggNOG" id="COG0668">
    <property type="taxonomic scope" value="Bacteria"/>
</dbReference>
<keyword evidence="3" id="KW-1185">Reference proteome</keyword>
<feature type="compositionally biased region" description="Low complexity" evidence="1">
    <location>
        <begin position="50"/>
        <end position="59"/>
    </location>
</feature>
<dbReference type="HOGENOM" id="CLU_2788243_0_0_10"/>
<reference evidence="2 3" key="1">
    <citation type="submission" date="2014-01" db="EMBL/GenBank/DDBJ databases">
        <title>Complete sequence of plasmid1 of ionizing-radiation resistance bacterium Hymenobacter swuensis DY53.</title>
        <authorList>
            <person name="Jung J.-H."/>
            <person name="Jeong S.-W."/>
            <person name="Joe M.-H."/>
            <person name="Cho y.-j."/>
            <person name="Kim M.-K."/>
            <person name="Lim S.-Y."/>
        </authorList>
    </citation>
    <scope>NUCLEOTIDE SEQUENCE [LARGE SCALE GENOMIC DNA]</scope>
    <source>
        <strain evidence="2 3">DY53</strain>
        <plasmid evidence="2 3">pHsw1</plasmid>
    </source>
</reference>
<gene>
    <name evidence="2" type="ORF">Hsw_PA0170</name>
</gene>
<dbReference type="EMBL" id="CP007144">
    <property type="protein sequence ID" value="AHJ95503.1"/>
    <property type="molecule type" value="Genomic_DNA"/>
</dbReference>
<evidence type="ECO:0000313" key="2">
    <source>
        <dbReference type="EMBL" id="AHJ95503.1"/>
    </source>
</evidence>